<feature type="region of interest" description="Disordered" evidence="2">
    <location>
        <begin position="1"/>
        <end position="46"/>
    </location>
</feature>
<dbReference type="AlphaFoldDB" id="A0A5J4UVW6"/>
<feature type="region of interest" description="Disordered" evidence="2">
    <location>
        <begin position="592"/>
        <end position="626"/>
    </location>
</feature>
<organism evidence="3 4">
    <name type="scientific">Streblomastix strix</name>
    <dbReference type="NCBI Taxonomy" id="222440"/>
    <lineage>
        <taxon>Eukaryota</taxon>
        <taxon>Metamonada</taxon>
        <taxon>Preaxostyla</taxon>
        <taxon>Oxymonadida</taxon>
        <taxon>Streblomastigidae</taxon>
        <taxon>Streblomastix</taxon>
    </lineage>
</organism>
<sequence>MLKGYDLTPVGKDDEGQYWPGFGPGQSMSQKTSRRHYNQPKQHGRNLEIDSEDLEICPYHRATRNQDMTLLTEEVSQENGQDQEAIRDREIIKVQEKLEWKSIGIKIDLKPGTNQEVEAGEHIDEGNIVIKEGDKTITIETNRTRGDIEKHRNITHIQNRPLTRQRTLQTGTGHTNLRIGIEEKAEMTIEMMIGQNAHKCGKTQQRIIAIVTQPGLKMKSCNTMQHHHNPNNLHNKHKECNRYRQNLNNKLQPKYQKRKGEKINYRIQTTLTNKKVIQEKLAAFQKEKEQYGISDLENDWQQLIGAIDSNNNLTPRSAQKQLQEMTLQSVSNQTTQQQQQTIGSIIQQRIISPLPRMISTGMNKDKPVAQSQLSVTPTQKSQHRSGIRQRLKQAERELQELKAKQLLQQQENNDLNNINVDISDIQGTVGYLTGLQLSSGAQSPGLNAGLRLKETGSLSASNRERTEPQIIEGQQDNAEEEEDEQTDEVAFIQNKDHRVNIISQPSLNGNDDSGFAPVEVQEKPKQGKGSKKSKTESLSASNEPSQSSNTQAQTETASKVPKPKVKVSRSIASDRAGTLQSREISIEVSLRNREEERADDDSSSGDGVKDWRIDKQRERQKNGGQDQKIHINMETVWQGRLHKYQIASEIQRLKQLIEIRREYNDNSIQRNKKREGTLPRIVERWI</sequence>
<feature type="compositionally biased region" description="Polar residues" evidence="2">
    <location>
        <begin position="536"/>
        <end position="557"/>
    </location>
</feature>
<evidence type="ECO:0000313" key="4">
    <source>
        <dbReference type="Proteomes" id="UP000324800"/>
    </source>
</evidence>
<feature type="coiled-coil region" evidence="1">
    <location>
        <begin position="384"/>
        <end position="418"/>
    </location>
</feature>
<proteinExistence type="predicted"/>
<feature type="compositionally biased region" description="Basic and acidic residues" evidence="2">
    <location>
        <begin position="607"/>
        <end position="626"/>
    </location>
</feature>
<feature type="region of interest" description="Disordered" evidence="2">
    <location>
        <begin position="502"/>
        <end position="579"/>
    </location>
</feature>
<reference evidence="3 4" key="1">
    <citation type="submission" date="2019-03" db="EMBL/GenBank/DDBJ databases">
        <title>Single cell metagenomics reveals metabolic interactions within the superorganism composed of flagellate Streblomastix strix and complex community of Bacteroidetes bacteria on its surface.</title>
        <authorList>
            <person name="Treitli S.C."/>
            <person name="Kolisko M."/>
            <person name="Husnik F."/>
            <person name="Keeling P."/>
            <person name="Hampl V."/>
        </authorList>
    </citation>
    <scope>NUCLEOTIDE SEQUENCE [LARGE SCALE GENOMIC DNA]</scope>
    <source>
        <strain evidence="3">ST1C</strain>
    </source>
</reference>
<keyword evidence="1" id="KW-0175">Coiled coil</keyword>
<feature type="compositionally biased region" description="Acidic residues" evidence="2">
    <location>
        <begin position="477"/>
        <end position="487"/>
    </location>
</feature>
<evidence type="ECO:0000313" key="3">
    <source>
        <dbReference type="EMBL" id="KAA6374589.1"/>
    </source>
</evidence>
<dbReference type="Proteomes" id="UP000324800">
    <property type="component" value="Unassembled WGS sequence"/>
</dbReference>
<evidence type="ECO:0000256" key="1">
    <source>
        <dbReference type="SAM" id="Coils"/>
    </source>
</evidence>
<gene>
    <name evidence="3" type="ORF">EZS28_029885</name>
</gene>
<protein>
    <submittedName>
        <fullName evidence="3">Uncharacterized protein</fullName>
    </submittedName>
</protein>
<feature type="compositionally biased region" description="Polar residues" evidence="2">
    <location>
        <begin position="502"/>
        <end position="511"/>
    </location>
</feature>
<accession>A0A5J4UVW6</accession>
<dbReference type="EMBL" id="SNRW01011858">
    <property type="protein sequence ID" value="KAA6374589.1"/>
    <property type="molecule type" value="Genomic_DNA"/>
</dbReference>
<feature type="region of interest" description="Disordered" evidence="2">
    <location>
        <begin position="457"/>
        <end position="487"/>
    </location>
</feature>
<comment type="caution">
    <text evidence="3">The sequence shown here is derived from an EMBL/GenBank/DDBJ whole genome shotgun (WGS) entry which is preliminary data.</text>
</comment>
<evidence type="ECO:0000256" key="2">
    <source>
        <dbReference type="SAM" id="MobiDB-lite"/>
    </source>
</evidence>
<name>A0A5J4UVW6_9EUKA</name>
<feature type="compositionally biased region" description="Basic residues" evidence="2">
    <location>
        <begin position="32"/>
        <end position="44"/>
    </location>
</feature>